<dbReference type="GO" id="GO:0004553">
    <property type="term" value="F:hydrolase activity, hydrolyzing O-glycosyl compounds"/>
    <property type="evidence" value="ECO:0007669"/>
    <property type="project" value="InterPro"/>
</dbReference>
<dbReference type="InterPro" id="IPR017853">
    <property type="entry name" value="GH"/>
</dbReference>
<evidence type="ECO:0000256" key="1">
    <source>
        <dbReference type="ARBA" id="ARBA00022801"/>
    </source>
</evidence>
<reference evidence="2" key="1">
    <citation type="submission" date="2015-05" db="EMBL/GenBank/DDBJ databases">
        <title>The complete genome of Altererythrobacter atlanticus strain 26DY36.</title>
        <authorList>
            <person name="Wu Y.-H."/>
            <person name="Cheng H."/>
            <person name="Wu X.-W."/>
        </authorList>
    </citation>
    <scope>NUCLEOTIDE SEQUENCE [LARGE SCALE GENOMIC DNA]</scope>
    <source>
        <strain evidence="2">26DY36</strain>
    </source>
</reference>
<dbReference type="Gene3D" id="3.20.20.300">
    <property type="entry name" value="Glycoside hydrolase, family 3, N-terminal domain"/>
    <property type="match status" value="1"/>
</dbReference>
<proteinExistence type="predicted"/>
<dbReference type="GO" id="GO:0005975">
    <property type="term" value="P:carbohydrate metabolic process"/>
    <property type="evidence" value="ECO:0007669"/>
    <property type="project" value="InterPro"/>
</dbReference>
<keyword evidence="1" id="KW-0378">Hydrolase</keyword>
<dbReference type="Proteomes" id="UP000034392">
    <property type="component" value="Chromosome"/>
</dbReference>
<protein>
    <submittedName>
        <fullName evidence="2">Uncharacterized protein</fullName>
    </submittedName>
</protein>
<sequence length="78" mass="8340">MRSLFRAALYAASAGILAGSAISLPAAAQDAIERPMAGAPYWDSSLPTEQRVEDLLARMTMAEKLAQMISVWAGKTEI</sequence>
<keyword evidence="3" id="KW-1185">Reference proteome</keyword>
<evidence type="ECO:0000313" key="2">
    <source>
        <dbReference type="EMBL" id="AKH43243.1"/>
    </source>
</evidence>
<dbReference type="STRING" id="1267766.WYH_02210"/>
<organism evidence="2 3">
    <name type="scientific">Croceibacterium atlanticum</name>
    <dbReference type="NCBI Taxonomy" id="1267766"/>
    <lineage>
        <taxon>Bacteria</taxon>
        <taxon>Pseudomonadati</taxon>
        <taxon>Pseudomonadota</taxon>
        <taxon>Alphaproteobacteria</taxon>
        <taxon>Sphingomonadales</taxon>
        <taxon>Erythrobacteraceae</taxon>
        <taxon>Croceibacterium</taxon>
    </lineage>
</organism>
<dbReference type="AlphaFoldDB" id="A0A0F7KS09"/>
<evidence type="ECO:0000313" key="3">
    <source>
        <dbReference type="Proteomes" id="UP000034392"/>
    </source>
</evidence>
<dbReference type="SUPFAM" id="SSF51445">
    <property type="entry name" value="(Trans)glycosidases"/>
    <property type="match status" value="1"/>
</dbReference>
<dbReference type="EMBL" id="CP011452">
    <property type="protein sequence ID" value="AKH43243.1"/>
    <property type="molecule type" value="Genomic_DNA"/>
</dbReference>
<gene>
    <name evidence="2" type="ORF">WYH_02210</name>
</gene>
<dbReference type="PATRIC" id="fig|1267766.3.peg.2238"/>
<name>A0A0F7KS09_9SPHN</name>
<dbReference type="KEGG" id="aay:WYH_02210"/>
<dbReference type="InterPro" id="IPR036962">
    <property type="entry name" value="Glyco_hydro_3_N_sf"/>
</dbReference>
<accession>A0A0F7KS09</accession>